<evidence type="ECO:0000313" key="2">
    <source>
        <dbReference type="EMBL" id="THJ28281.1"/>
    </source>
</evidence>
<evidence type="ECO:0000313" key="3">
    <source>
        <dbReference type="Proteomes" id="UP000306697"/>
    </source>
</evidence>
<protein>
    <submittedName>
        <fullName evidence="2">Uncharacterized protein</fullName>
    </submittedName>
</protein>
<sequence length="93" mass="10449">MSERPVVGSDVEPNYWPLACRIKVTPMLFYVSGMFIMITVILSLTDSIEYGQEDRKSEGPEPAVCRLSARSVHQLVSAGIRYGPWPCATCQRR</sequence>
<keyword evidence="1" id="KW-0812">Transmembrane</keyword>
<feature type="transmembrane region" description="Helical" evidence="1">
    <location>
        <begin position="27"/>
        <end position="45"/>
    </location>
</feature>
<name>A0A4S5BD65_BIFLI</name>
<proteinExistence type="predicted"/>
<dbReference type="AlphaFoldDB" id="A0A4S5BD65"/>
<keyword evidence="1" id="KW-0472">Membrane</keyword>
<accession>A0A4S5BD65</accession>
<comment type="caution">
    <text evidence="2">The sequence shown here is derived from an EMBL/GenBank/DDBJ whole genome shotgun (WGS) entry which is preliminary data.</text>
</comment>
<dbReference type="EMBL" id="SSWL01000013">
    <property type="protein sequence ID" value="THJ28281.1"/>
    <property type="molecule type" value="Genomic_DNA"/>
</dbReference>
<organism evidence="2 3">
    <name type="scientific">Bifidobacterium longum subsp. infantis</name>
    <dbReference type="NCBI Taxonomy" id="1682"/>
    <lineage>
        <taxon>Bacteria</taxon>
        <taxon>Bacillati</taxon>
        <taxon>Actinomycetota</taxon>
        <taxon>Actinomycetes</taxon>
        <taxon>Bifidobacteriales</taxon>
        <taxon>Bifidobacteriaceae</taxon>
        <taxon>Bifidobacterium</taxon>
    </lineage>
</organism>
<reference evidence="2 3" key="1">
    <citation type="submission" date="2019-04" db="EMBL/GenBank/DDBJ databases">
        <title>Genome Announcement To Ensure Probiotic Safety of Bifidobacterium longum subsp infantis UBBI-01.</title>
        <authorList>
            <person name="Sulthana A."/>
            <person name="Lakshmi S.G."/>
            <person name="Madempudi R.S."/>
        </authorList>
    </citation>
    <scope>NUCLEOTIDE SEQUENCE [LARGE SCALE GENOMIC DNA]</scope>
    <source>
        <strain evidence="2 3">UBBI-01</strain>
    </source>
</reference>
<gene>
    <name evidence="2" type="ORF">E6L38_09170</name>
</gene>
<evidence type="ECO:0000256" key="1">
    <source>
        <dbReference type="SAM" id="Phobius"/>
    </source>
</evidence>
<dbReference type="Proteomes" id="UP000306697">
    <property type="component" value="Unassembled WGS sequence"/>
</dbReference>
<keyword evidence="1" id="KW-1133">Transmembrane helix</keyword>